<evidence type="ECO:0000313" key="2">
    <source>
        <dbReference type="Proteomes" id="UP001412067"/>
    </source>
</evidence>
<accession>A0ABR2LMN0</accession>
<dbReference type="Proteomes" id="UP001412067">
    <property type="component" value="Unassembled WGS sequence"/>
</dbReference>
<keyword evidence="2" id="KW-1185">Reference proteome</keyword>
<sequence length="92" mass="10069">MQGLEGGGVRSQSAGVGFPGALESSEASGLSLLHWLLALPWPQSIRHLPPSFTRGHHHSPRPQILGTGSDLRIPDSYLVFRDQICGWMNWVL</sequence>
<name>A0ABR2LMN0_9ASPA</name>
<proteinExistence type="predicted"/>
<dbReference type="EMBL" id="JBBWWR010000017">
    <property type="protein sequence ID" value="KAK8945568.1"/>
    <property type="molecule type" value="Genomic_DNA"/>
</dbReference>
<organism evidence="1 2">
    <name type="scientific">Platanthera guangdongensis</name>
    <dbReference type="NCBI Taxonomy" id="2320717"/>
    <lineage>
        <taxon>Eukaryota</taxon>
        <taxon>Viridiplantae</taxon>
        <taxon>Streptophyta</taxon>
        <taxon>Embryophyta</taxon>
        <taxon>Tracheophyta</taxon>
        <taxon>Spermatophyta</taxon>
        <taxon>Magnoliopsida</taxon>
        <taxon>Liliopsida</taxon>
        <taxon>Asparagales</taxon>
        <taxon>Orchidaceae</taxon>
        <taxon>Orchidoideae</taxon>
        <taxon>Orchideae</taxon>
        <taxon>Orchidinae</taxon>
        <taxon>Platanthera</taxon>
    </lineage>
</organism>
<protein>
    <submittedName>
        <fullName evidence="1">Uncharacterized protein</fullName>
    </submittedName>
</protein>
<evidence type="ECO:0000313" key="1">
    <source>
        <dbReference type="EMBL" id="KAK8945568.1"/>
    </source>
</evidence>
<comment type="caution">
    <text evidence="1">The sequence shown here is derived from an EMBL/GenBank/DDBJ whole genome shotgun (WGS) entry which is preliminary data.</text>
</comment>
<gene>
    <name evidence="1" type="ORF">KSP40_PGU006934</name>
</gene>
<reference evidence="1 2" key="1">
    <citation type="journal article" date="2022" name="Nat. Plants">
        <title>Genomes of leafy and leafless Platanthera orchids illuminate the evolution of mycoheterotrophy.</title>
        <authorList>
            <person name="Li M.H."/>
            <person name="Liu K.W."/>
            <person name="Li Z."/>
            <person name="Lu H.C."/>
            <person name="Ye Q.L."/>
            <person name="Zhang D."/>
            <person name="Wang J.Y."/>
            <person name="Li Y.F."/>
            <person name="Zhong Z.M."/>
            <person name="Liu X."/>
            <person name="Yu X."/>
            <person name="Liu D.K."/>
            <person name="Tu X.D."/>
            <person name="Liu B."/>
            <person name="Hao Y."/>
            <person name="Liao X.Y."/>
            <person name="Jiang Y.T."/>
            <person name="Sun W.H."/>
            <person name="Chen J."/>
            <person name="Chen Y.Q."/>
            <person name="Ai Y."/>
            <person name="Zhai J.W."/>
            <person name="Wu S.S."/>
            <person name="Zhou Z."/>
            <person name="Hsiao Y.Y."/>
            <person name="Wu W.L."/>
            <person name="Chen Y.Y."/>
            <person name="Lin Y.F."/>
            <person name="Hsu J.L."/>
            <person name="Li C.Y."/>
            <person name="Wang Z.W."/>
            <person name="Zhao X."/>
            <person name="Zhong W.Y."/>
            <person name="Ma X.K."/>
            <person name="Ma L."/>
            <person name="Huang J."/>
            <person name="Chen G.Z."/>
            <person name="Huang M.Z."/>
            <person name="Huang L."/>
            <person name="Peng D.H."/>
            <person name="Luo Y.B."/>
            <person name="Zou S.Q."/>
            <person name="Chen S.P."/>
            <person name="Lan S."/>
            <person name="Tsai W.C."/>
            <person name="Van de Peer Y."/>
            <person name="Liu Z.J."/>
        </authorList>
    </citation>
    <scope>NUCLEOTIDE SEQUENCE [LARGE SCALE GENOMIC DNA]</scope>
    <source>
        <strain evidence="1">Lor288</strain>
    </source>
</reference>